<feature type="domain" description="CCD97-like C-terminal" evidence="3">
    <location>
        <begin position="37"/>
        <end position="203"/>
    </location>
</feature>
<feature type="coiled-coil region" evidence="1">
    <location>
        <begin position="87"/>
        <end position="114"/>
    </location>
</feature>
<dbReference type="InterPro" id="IPR040233">
    <property type="entry name" value="CCD97-like_C"/>
</dbReference>
<evidence type="ECO:0000313" key="4">
    <source>
        <dbReference type="EMBL" id="KAK7207590.1"/>
    </source>
</evidence>
<accession>A0ABR1FCL2</accession>
<organism evidence="4 5">
    <name type="scientific">Myxozyma melibiosi</name>
    <dbReference type="NCBI Taxonomy" id="54550"/>
    <lineage>
        <taxon>Eukaryota</taxon>
        <taxon>Fungi</taxon>
        <taxon>Dikarya</taxon>
        <taxon>Ascomycota</taxon>
        <taxon>Saccharomycotina</taxon>
        <taxon>Lipomycetes</taxon>
        <taxon>Lipomycetales</taxon>
        <taxon>Lipomycetaceae</taxon>
        <taxon>Myxozyma</taxon>
    </lineage>
</organism>
<evidence type="ECO:0000256" key="1">
    <source>
        <dbReference type="SAM" id="Coils"/>
    </source>
</evidence>
<evidence type="ECO:0000256" key="2">
    <source>
        <dbReference type="SAM" id="MobiDB-lite"/>
    </source>
</evidence>
<evidence type="ECO:0000313" key="5">
    <source>
        <dbReference type="Proteomes" id="UP001498771"/>
    </source>
</evidence>
<proteinExistence type="predicted"/>
<sequence length="230" mass="26808">MSAASSGSMDGSGQQQQQQLPAKTIPARLRRHKTITNRRLHYLQKHTPDYFYSSGLAEASPLLYDRLVRRFQTPAEREVETDRRGWAGRMYEDLMRAERRLDKIEKEKAEELRRQEMGDLSNSNDDEATTQVYGEEEEAGDLVVDAEISSKEEGIQQWEKLMTLRFLSGLDTDFDYDGIDFDEEWDDYVQINRDKEDDYFDSEEPTWCYDDTDDSVSERPLNGQTGVQDF</sequence>
<reference evidence="4 5" key="1">
    <citation type="submission" date="2024-03" db="EMBL/GenBank/DDBJ databases">
        <title>Genome-scale model development and genomic sequencing of the oleaginous clade Lipomyces.</title>
        <authorList>
            <consortium name="Lawrence Berkeley National Laboratory"/>
            <person name="Czajka J.J."/>
            <person name="Han Y."/>
            <person name="Kim J."/>
            <person name="Mondo S.J."/>
            <person name="Hofstad B.A."/>
            <person name="Robles A."/>
            <person name="Haridas S."/>
            <person name="Riley R."/>
            <person name="LaButti K."/>
            <person name="Pangilinan J."/>
            <person name="Andreopoulos W."/>
            <person name="Lipzen A."/>
            <person name="Yan J."/>
            <person name="Wang M."/>
            <person name="Ng V."/>
            <person name="Grigoriev I.V."/>
            <person name="Spatafora J.W."/>
            <person name="Magnuson J.K."/>
            <person name="Baker S.E."/>
            <person name="Pomraning K.R."/>
        </authorList>
    </citation>
    <scope>NUCLEOTIDE SEQUENCE [LARGE SCALE GENOMIC DNA]</scope>
    <source>
        <strain evidence="4 5">Phaff 52-87</strain>
    </source>
</reference>
<protein>
    <submittedName>
        <fullName evidence="4">Coiled-coil domain-containing protein-domain-containing protein</fullName>
    </submittedName>
</protein>
<name>A0ABR1FCL2_9ASCO</name>
<gene>
    <name evidence="4" type="ORF">BZA70DRAFT_271700</name>
</gene>
<feature type="region of interest" description="Disordered" evidence="2">
    <location>
        <begin position="1"/>
        <end position="26"/>
    </location>
</feature>
<evidence type="ECO:0000259" key="3">
    <source>
        <dbReference type="Pfam" id="PF09747"/>
    </source>
</evidence>
<dbReference type="Proteomes" id="UP001498771">
    <property type="component" value="Unassembled WGS sequence"/>
</dbReference>
<dbReference type="GeneID" id="90037039"/>
<keyword evidence="1" id="KW-0175">Coiled coil</keyword>
<dbReference type="Pfam" id="PF09747">
    <property type="entry name" value="CCD97-like_C"/>
    <property type="match status" value="1"/>
</dbReference>
<comment type="caution">
    <text evidence="4">The sequence shown here is derived from an EMBL/GenBank/DDBJ whole genome shotgun (WGS) entry which is preliminary data.</text>
</comment>
<feature type="region of interest" description="Disordered" evidence="2">
    <location>
        <begin position="195"/>
        <end position="230"/>
    </location>
</feature>
<dbReference type="PANTHER" id="PTHR31840:SF1">
    <property type="entry name" value="COILED-COIL DOMAIN-CONTAINING PROTEIN 97"/>
    <property type="match status" value="1"/>
</dbReference>
<dbReference type="EMBL" id="JBBJBU010000001">
    <property type="protein sequence ID" value="KAK7207590.1"/>
    <property type="molecule type" value="Genomic_DNA"/>
</dbReference>
<dbReference type="RefSeq" id="XP_064770623.1">
    <property type="nucleotide sequence ID" value="XM_064911527.1"/>
</dbReference>
<keyword evidence="5" id="KW-1185">Reference proteome</keyword>
<feature type="compositionally biased region" description="Acidic residues" evidence="2">
    <location>
        <begin position="197"/>
        <end position="215"/>
    </location>
</feature>
<feature type="compositionally biased region" description="Low complexity" evidence="2">
    <location>
        <begin position="1"/>
        <end position="19"/>
    </location>
</feature>
<dbReference type="InterPro" id="IPR018613">
    <property type="entry name" value="Ccdc97-like"/>
</dbReference>
<dbReference type="PANTHER" id="PTHR31840">
    <property type="entry name" value="COILED-COIL DOMAIN-CONTAINING PROTEIN 97"/>
    <property type="match status" value="1"/>
</dbReference>